<dbReference type="OrthoDB" id="194358at2759"/>
<evidence type="ECO:0000256" key="6">
    <source>
        <dbReference type="SAM" id="Coils"/>
    </source>
</evidence>
<dbReference type="PANTHER" id="PTHR22956">
    <property type="entry name" value="ANKYRIN REPEAT-CONTAINING PROTEIN F37A4.4-RELATED-RELATED"/>
    <property type="match status" value="1"/>
</dbReference>
<feature type="domain" description="RING-type" evidence="8">
    <location>
        <begin position="19"/>
        <end position="64"/>
    </location>
</feature>
<keyword evidence="11" id="KW-1185">Reference proteome</keyword>
<dbReference type="Proteomes" id="UP001152747">
    <property type="component" value="Unassembled WGS sequence"/>
</dbReference>
<evidence type="ECO:0000256" key="4">
    <source>
        <dbReference type="PROSITE-ProRule" id="PRU00023"/>
    </source>
</evidence>
<feature type="domain" description="BRCT" evidence="9">
    <location>
        <begin position="514"/>
        <end position="537"/>
    </location>
</feature>
<keyword evidence="1" id="KW-0479">Metal-binding</keyword>
<dbReference type="Pfam" id="PF12796">
    <property type="entry name" value="Ank_2"/>
    <property type="match status" value="1"/>
</dbReference>
<dbReference type="GO" id="GO:0008270">
    <property type="term" value="F:zinc ion binding"/>
    <property type="evidence" value="ECO:0007669"/>
    <property type="project" value="UniProtKB-KW"/>
</dbReference>
<dbReference type="InterPro" id="IPR017907">
    <property type="entry name" value="Znf_RING_CS"/>
</dbReference>
<dbReference type="PROSITE" id="PS50172">
    <property type="entry name" value="BRCT"/>
    <property type="match status" value="1"/>
</dbReference>
<dbReference type="PROSITE" id="PS00518">
    <property type="entry name" value="ZF_RING_1"/>
    <property type="match status" value="1"/>
</dbReference>
<evidence type="ECO:0000256" key="5">
    <source>
        <dbReference type="PROSITE-ProRule" id="PRU00175"/>
    </source>
</evidence>
<name>A0A9P1IGS8_9PELO</name>
<comment type="caution">
    <text evidence="10">The sequence shown here is derived from an EMBL/GenBank/DDBJ whole genome shotgun (WGS) entry which is preliminary data.</text>
</comment>
<dbReference type="PROSITE" id="PS50088">
    <property type="entry name" value="ANK_REPEAT"/>
    <property type="match status" value="2"/>
</dbReference>
<organism evidence="10 11">
    <name type="scientific">Caenorhabditis angaria</name>
    <dbReference type="NCBI Taxonomy" id="860376"/>
    <lineage>
        <taxon>Eukaryota</taxon>
        <taxon>Metazoa</taxon>
        <taxon>Ecdysozoa</taxon>
        <taxon>Nematoda</taxon>
        <taxon>Chromadorea</taxon>
        <taxon>Rhabditida</taxon>
        <taxon>Rhabditina</taxon>
        <taxon>Rhabditomorpha</taxon>
        <taxon>Rhabditoidea</taxon>
        <taxon>Rhabditidae</taxon>
        <taxon>Peloderinae</taxon>
        <taxon>Caenorhabditis</taxon>
    </lineage>
</organism>
<feature type="repeat" description="ANK" evidence="4">
    <location>
        <begin position="375"/>
        <end position="407"/>
    </location>
</feature>
<dbReference type="EMBL" id="CANHGI010000003">
    <property type="protein sequence ID" value="CAI5445064.1"/>
    <property type="molecule type" value="Genomic_DNA"/>
</dbReference>
<accession>A0A9P1IGS8</accession>
<evidence type="ECO:0000313" key="11">
    <source>
        <dbReference type="Proteomes" id="UP001152747"/>
    </source>
</evidence>
<gene>
    <name evidence="10" type="ORF">CAMP_LOCUS7701</name>
</gene>
<protein>
    <submittedName>
        <fullName evidence="10">Uncharacterized protein</fullName>
    </submittedName>
</protein>
<dbReference type="Gene3D" id="3.40.50.10190">
    <property type="entry name" value="BRCT domain"/>
    <property type="match status" value="1"/>
</dbReference>
<dbReference type="PANTHER" id="PTHR22956:SF15">
    <property type="entry name" value="DOMAIN OF UNKNOWN FUNCTION WSN DOMAIN-CONTAINING PROTEIN"/>
    <property type="match status" value="1"/>
</dbReference>
<dbReference type="InterPro" id="IPR036770">
    <property type="entry name" value="Ankyrin_rpt-contain_sf"/>
</dbReference>
<dbReference type="Gene3D" id="1.25.40.20">
    <property type="entry name" value="Ankyrin repeat-containing domain"/>
    <property type="match status" value="1"/>
</dbReference>
<dbReference type="AlphaFoldDB" id="A0A9P1IGS8"/>
<dbReference type="InterPro" id="IPR013083">
    <property type="entry name" value="Znf_RING/FYVE/PHD"/>
</dbReference>
<proteinExistence type="predicted"/>
<keyword evidence="6" id="KW-0175">Coiled coil</keyword>
<evidence type="ECO:0000256" key="7">
    <source>
        <dbReference type="SAM" id="MobiDB-lite"/>
    </source>
</evidence>
<dbReference type="SUPFAM" id="SSF52113">
    <property type="entry name" value="BRCT domain"/>
    <property type="match status" value="1"/>
</dbReference>
<evidence type="ECO:0000313" key="10">
    <source>
        <dbReference type="EMBL" id="CAI5445064.1"/>
    </source>
</evidence>
<feature type="region of interest" description="Disordered" evidence="7">
    <location>
        <begin position="139"/>
        <end position="191"/>
    </location>
</feature>
<keyword evidence="3" id="KW-0862">Zinc</keyword>
<dbReference type="SMART" id="SM00248">
    <property type="entry name" value="ANK"/>
    <property type="match status" value="2"/>
</dbReference>
<dbReference type="InterPro" id="IPR053345">
    <property type="entry name" value="Ankyrin_repeat-containing"/>
</dbReference>
<dbReference type="Gene3D" id="3.30.40.10">
    <property type="entry name" value="Zinc/RING finger domain, C3HC4 (zinc finger)"/>
    <property type="match status" value="1"/>
</dbReference>
<evidence type="ECO:0000259" key="8">
    <source>
        <dbReference type="PROSITE" id="PS50089"/>
    </source>
</evidence>
<reference evidence="10" key="1">
    <citation type="submission" date="2022-11" db="EMBL/GenBank/DDBJ databases">
        <authorList>
            <person name="Kikuchi T."/>
        </authorList>
    </citation>
    <scope>NUCLEOTIDE SEQUENCE</scope>
    <source>
        <strain evidence="10">PS1010</strain>
    </source>
</reference>
<feature type="coiled-coil region" evidence="6">
    <location>
        <begin position="79"/>
        <end position="106"/>
    </location>
</feature>
<dbReference type="InterPro" id="IPR002110">
    <property type="entry name" value="Ankyrin_rpt"/>
</dbReference>
<dbReference type="SUPFAM" id="SSF57850">
    <property type="entry name" value="RING/U-box"/>
    <property type="match status" value="1"/>
</dbReference>
<evidence type="ECO:0000259" key="9">
    <source>
        <dbReference type="PROSITE" id="PS50172"/>
    </source>
</evidence>
<feature type="region of interest" description="Disordered" evidence="7">
    <location>
        <begin position="251"/>
        <end position="303"/>
    </location>
</feature>
<dbReference type="PROSITE" id="PS50089">
    <property type="entry name" value="ZF_RING_2"/>
    <property type="match status" value="1"/>
</dbReference>
<dbReference type="InterPro" id="IPR001841">
    <property type="entry name" value="Znf_RING"/>
</dbReference>
<dbReference type="PROSITE" id="PS50297">
    <property type="entry name" value="ANK_REP_REGION"/>
    <property type="match status" value="2"/>
</dbReference>
<evidence type="ECO:0000256" key="2">
    <source>
        <dbReference type="ARBA" id="ARBA00022771"/>
    </source>
</evidence>
<sequence length="664" mass="75050">MSFIETHQAIKSFQEGIACSECETSKKDLQFLGISCKHAFCWDCINKMTGDTKKSKAKTLCRRCAMELNLNKISGATILNNCHNLLGELQEYLEKYEKNKKTMTKESLACTQRMMENFDLNAGQKQRTVDEFLMTQAAFPDDASSTDDDGPRTSSLSPELDAFTEYTNPKLVKSVERPRRSSVKRQASPKENIAKRAMNFDLFSSQIPEKPSSLLTPFVNRRKTESAASSASNLGPVALFADPLKSSKKDDLFSKKVSQPRRTISSKMDESSENSTSSRFSTGRLRSESPASFDKISGNNRRSSFGTRRGEVVIINSILQNLLPQLRSAIEAGTCVNERDSGKTPLYIAVQQENLEAVKILVEAGAIINANCDVTFETVLHEAVRRKNYEIVDFLLSKGASIKAKNSWQKTPEDLISKDDLKMRKIFDRFRNKHMLQPVIPPRRPKISFVQLTDETMLTDIEKAKVPGKINLVSKEMDGVSHYVVRIDARTKVLRLTKDFLGPILKAIIRPGLVVSLEWIFACISNEKKVDDDRNYMVKKVRWMDGPIIEGSIQEWKKTDDRMTPKLFAGCKFFFLRAKYSFLDRVTLVDICRAGGGQVFSREPLVDKNDPPPFHNSNLAPIFVVYSLNHDVPEKYRDSTKFTLICDQWIIEAILAFSLAANPY</sequence>
<keyword evidence="4" id="KW-0040">ANK repeat</keyword>
<dbReference type="PRINTS" id="PR01415">
    <property type="entry name" value="ANKYRIN"/>
</dbReference>
<keyword evidence="2 5" id="KW-0863">Zinc-finger</keyword>
<dbReference type="InterPro" id="IPR036420">
    <property type="entry name" value="BRCT_dom_sf"/>
</dbReference>
<evidence type="ECO:0000256" key="3">
    <source>
        <dbReference type="ARBA" id="ARBA00022833"/>
    </source>
</evidence>
<dbReference type="SUPFAM" id="SSF48403">
    <property type="entry name" value="Ankyrin repeat"/>
    <property type="match status" value="1"/>
</dbReference>
<dbReference type="InterPro" id="IPR001357">
    <property type="entry name" value="BRCT_dom"/>
</dbReference>
<evidence type="ECO:0000256" key="1">
    <source>
        <dbReference type="ARBA" id="ARBA00022723"/>
    </source>
</evidence>
<feature type="repeat" description="ANK" evidence="4">
    <location>
        <begin position="341"/>
        <end position="373"/>
    </location>
</feature>